<evidence type="ECO:0000313" key="1">
    <source>
        <dbReference type="EMBL" id="KAF4037146.1"/>
    </source>
</evidence>
<accession>A0A833WTX4</accession>
<keyword evidence="2" id="KW-1185">Reference proteome</keyword>
<sequence>MKPDVTTAVRLLAQAADRPSIAVKKDVDRVFRYLNGTRDFGLMFQSQGDQGLVVYCDAAFSTERESRSSTGYAIFYNGNLVEWGSKK</sequence>
<proteinExistence type="predicted"/>
<protein>
    <submittedName>
        <fullName evidence="1">Putative transposon Ty5-1 protein</fullName>
    </submittedName>
</protein>
<gene>
    <name evidence="1" type="ORF">GN244_ATG10753</name>
</gene>
<dbReference type="Proteomes" id="UP000602510">
    <property type="component" value="Unassembled WGS sequence"/>
</dbReference>
<dbReference type="AlphaFoldDB" id="A0A833WTX4"/>
<dbReference type="EMBL" id="WSZM01000249">
    <property type="protein sequence ID" value="KAF4037146.1"/>
    <property type="molecule type" value="Genomic_DNA"/>
</dbReference>
<evidence type="ECO:0000313" key="2">
    <source>
        <dbReference type="Proteomes" id="UP000602510"/>
    </source>
</evidence>
<dbReference type="PANTHER" id="PTHR11439">
    <property type="entry name" value="GAG-POL-RELATED RETROTRANSPOSON"/>
    <property type="match status" value="1"/>
</dbReference>
<organism evidence="1 2">
    <name type="scientific">Phytophthora infestans</name>
    <name type="common">Potato late blight agent</name>
    <name type="synonym">Botrytis infestans</name>
    <dbReference type="NCBI Taxonomy" id="4787"/>
    <lineage>
        <taxon>Eukaryota</taxon>
        <taxon>Sar</taxon>
        <taxon>Stramenopiles</taxon>
        <taxon>Oomycota</taxon>
        <taxon>Peronosporomycetes</taxon>
        <taxon>Peronosporales</taxon>
        <taxon>Peronosporaceae</taxon>
        <taxon>Phytophthora</taxon>
    </lineage>
</organism>
<reference evidence="1" key="1">
    <citation type="submission" date="2020-04" db="EMBL/GenBank/DDBJ databases">
        <title>Hybrid Assembly of Korean Phytophthora infestans isolates.</title>
        <authorList>
            <person name="Prokchorchik M."/>
            <person name="Lee Y."/>
            <person name="Seo J."/>
            <person name="Cho J.-H."/>
            <person name="Park Y.-E."/>
            <person name="Jang D.-C."/>
            <person name="Im J.-S."/>
            <person name="Choi J.-G."/>
            <person name="Park H.-J."/>
            <person name="Lee G.-B."/>
            <person name="Lee Y.-G."/>
            <person name="Hong S.-Y."/>
            <person name="Cho K."/>
            <person name="Sohn K.H."/>
        </authorList>
    </citation>
    <scope>NUCLEOTIDE SEQUENCE</scope>
    <source>
        <strain evidence="1">KR_1_A1</strain>
    </source>
</reference>
<comment type="caution">
    <text evidence="1">The sequence shown here is derived from an EMBL/GenBank/DDBJ whole genome shotgun (WGS) entry which is preliminary data.</text>
</comment>
<name>A0A833WTX4_PHYIN</name>
<dbReference type="PANTHER" id="PTHR11439:SF467">
    <property type="entry name" value="INTEGRASE CATALYTIC DOMAIN-CONTAINING PROTEIN"/>
    <property type="match status" value="1"/>
</dbReference>